<gene>
    <name evidence="2" type="ORF">CINC_LOCUS7928</name>
</gene>
<keyword evidence="3" id="KW-1185">Reference proteome</keyword>
<name>A0A9N8L084_CHRIL</name>
<keyword evidence="1" id="KW-0732">Signal</keyword>
<dbReference type="Proteomes" id="UP001154114">
    <property type="component" value="Chromosome 24"/>
</dbReference>
<feature type="chain" id="PRO_5040341718" evidence="1">
    <location>
        <begin position="25"/>
        <end position="237"/>
    </location>
</feature>
<evidence type="ECO:0000313" key="3">
    <source>
        <dbReference type="Proteomes" id="UP001154114"/>
    </source>
</evidence>
<reference evidence="2" key="1">
    <citation type="submission" date="2021-12" db="EMBL/GenBank/DDBJ databases">
        <authorList>
            <person name="King R."/>
        </authorList>
    </citation>
    <scope>NUCLEOTIDE SEQUENCE</scope>
</reference>
<feature type="signal peptide" evidence="1">
    <location>
        <begin position="1"/>
        <end position="24"/>
    </location>
</feature>
<sequence>MHYRFVSVIAVTINLMLHSSLIQASNKLSNRYATGNVFNLLLGLYKVNPLRTSQVYRSFSEGVLSGHPDRKKVDGMQFESNENNKKKLKLNLKEIEKVIHLKHKKARRVIGKPEYDIEDVDIENFNVDILVNDSYSKEKIEKKLDTDADDFSSYFAHIGSDENNDDVQVNKLLPASDTTLEIPRISENFKLKNEDSIDFTDKTKAIDKIPSYVDVPNDIQGGIVMTDKFDTADVIVI</sequence>
<organism evidence="2 3">
    <name type="scientific">Chrysodeixis includens</name>
    <name type="common">Soybean looper</name>
    <name type="synonym">Pseudoplusia includens</name>
    <dbReference type="NCBI Taxonomy" id="689277"/>
    <lineage>
        <taxon>Eukaryota</taxon>
        <taxon>Metazoa</taxon>
        <taxon>Ecdysozoa</taxon>
        <taxon>Arthropoda</taxon>
        <taxon>Hexapoda</taxon>
        <taxon>Insecta</taxon>
        <taxon>Pterygota</taxon>
        <taxon>Neoptera</taxon>
        <taxon>Endopterygota</taxon>
        <taxon>Lepidoptera</taxon>
        <taxon>Glossata</taxon>
        <taxon>Ditrysia</taxon>
        <taxon>Noctuoidea</taxon>
        <taxon>Noctuidae</taxon>
        <taxon>Plusiinae</taxon>
        <taxon>Chrysodeixis</taxon>
    </lineage>
</organism>
<dbReference type="AlphaFoldDB" id="A0A9N8L084"/>
<proteinExistence type="predicted"/>
<accession>A0A9N8L084</accession>
<dbReference type="EMBL" id="LR824027">
    <property type="protein sequence ID" value="CAD0205629.1"/>
    <property type="molecule type" value="Genomic_DNA"/>
</dbReference>
<protein>
    <submittedName>
        <fullName evidence="2">Uncharacterized protein</fullName>
    </submittedName>
</protein>
<dbReference type="OrthoDB" id="7488454at2759"/>
<evidence type="ECO:0000313" key="2">
    <source>
        <dbReference type="EMBL" id="CAD0205629.1"/>
    </source>
</evidence>
<evidence type="ECO:0000256" key="1">
    <source>
        <dbReference type="SAM" id="SignalP"/>
    </source>
</evidence>